<dbReference type="EMBL" id="JAUJYO010000016">
    <property type="protein sequence ID" value="KAK1294229.1"/>
    <property type="molecule type" value="Genomic_DNA"/>
</dbReference>
<organism evidence="2 3">
    <name type="scientific">Acorus calamus</name>
    <name type="common">Sweet flag</name>
    <dbReference type="NCBI Taxonomy" id="4465"/>
    <lineage>
        <taxon>Eukaryota</taxon>
        <taxon>Viridiplantae</taxon>
        <taxon>Streptophyta</taxon>
        <taxon>Embryophyta</taxon>
        <taxon>Tracheophyta</taxon>
        <taxon>Spermatophyta</taxon>
        <taxon>Magnoliopsida</taxon>
        <taxon>Liliopsida</taxon>
        <taxon>Acoraceae</taxon>
        <taxon>Acorus</taxon>
    </lineage>
</organism>
<proteinExistence type="predicted"/>
<comment type="caution">
    <text evidence="2">The sequence shown here is derived from an EMBL/GenBank/DDBJ whole genome shotgun (WGS) entry which is preliminary data.</text>
</comment>
<dbReference type="PANTHER" id="PTHR37250">
    <property type="entry name" value="OS05G0496000 PROTEIN"/>
    <property type="match status" value="1"/>
</dbReference>
<evidence type="ECO:0000256" key="1">
    <source>
        <dbReference type="SAM" id="MobiDB-lite"/>
    </source>
</evidence>
<name>A0AAV9D0I7_ACOCL</name>
<accession>A0AAV9D0I7</accession>
<dbReference type="AlphaFoldDB" id="A0AAV9D0I7"/>
<gene>
    <name evidence="2" type="ORF">QJS10_CPA16g01124</name>
</gene>
<reference evidence="2" key="1">
    <citation type="journal article" date="2023" name="Nat. Commun.">
        <title>Diploid and tetraploid genomes of Acorus and the evolution of monocots.</title>
        <authorList>
            <person name="Ma L."/>
            <person name="Liu K.W."/>
            <person name="Li Z."/>
            <person name="Hsiao Y.Y."/>
            <person name="Qi Y."/>
            <person name="Fu T."/>
            <person name="Tang G.D."/>
            <person name="Zhang D."/>
            <person name="Sun W.H."/>
            <person name="Liu D.K."/>
            <person name="Li Y."/>
            <person name="Chen G.Z."/>
            <person name="Liu X.D."/>
            <person name="Liao X.Y."/>
            <person name="Jiang Y.T."/>
            <person name="Yu X."/>
            <person name="Hao Y."/>
            <person name="Huang J."/>
            <person name="Zhao X.W."/>
            <person name="Ke S."/>
            <person name="Chen Y.Y."/>
            <person name="Wu W.L."/>
            <person name="Hsu J.L."/>
            <person name="Lin Y.F."/>
            <person name="Huang M.D."/>
            <person name="Li C.Y."/>
            <person name="Huang L."/>
            <person name="Wang Z.W."/>
            <person name="Zhao X."/>
            <person name="Zhong W.Y."/>
            <person name="Peng D.H."/>
            <person name="Ahmad S."/>
            <person name="Lan S."/>
            <person name="Zhang J.S."/>
            <person name="Tsai W.C."/>
            <person name="Van de Peer Y."/>
            <person name="Liu Z.J."/>
        </authorList>
    </citation>
    <scope>NUCLEOTIDE SEQUENCE</scope>
    <source>
        <strain evidence="2">CP</strain>
    </source>
</reference>
<dbReference type="PANTHER" id="PTHR37250:SF1">
    <property type="entry name" value="OS05G0496000 PROTEIN"/>
    <property type="match status" value="1"/>
</dbReference>
<protein>
    <submittedName>
        <fullName evidence="2">Uncharacterized protein</fullName>
    </submittedName>
</protein>
<feature type="region of interest" description="Disordered" evidence="1">
    <location>
        <begin position="25"/>
        <end position="55"/>
    </location>
</feature>
<feature type="region of interest" description="Disordered" evidence="1">
    <location>
        <begin position="117"/>
        <end position="140"/>
    </location>
</feature>
<feature type="compositionally biased region" description="Basic and acidic residues" evidence="1">
    <location>
        <begin position="32"/>
        <end position="55"/>
    </location>
</feature>
<evidence type="ECO:0000313" key="2">
    <source>
        <dbReference type="EMBL" id="KAK1294229.1"/>
    </source>
</evidence>
<evidence type="ECO:0000313" key="3">
    <source>
        <dbReference type="Proteomes" id="UP001180020"/>
    </source>
</evidence>
<dbReference type="Proteomes" id="UP001180020">
    <property type="component" value="Unassembled WGS sequence"/>
</dbReference>
<sequence>MDYDLKACSDDTKATDIKTESLESYNIVGEKASPRQDTDNPKNGRGTKEEVKGKDVKLMINTETEDTAGEVNMEAALAANDVIRAGGFGATDGINNFCPVAMDSTDFEASLRYAREFEEPQGDTSRPGLGWKETNGPEEH</sequence>
<keyword evidence="3" id="KW-1185">Reference proteome</keyword>
<reference evidence="2" key="2">
    <citation type="submission" date="2023-06" db="EMBL/GenBank/DDBJ databases">
        <authorList>
            <person name="Ma L."/>
            <person name="Liu K.-W."/>
            <person name="Li Z."/>
            <person name="Hsiao Y.-Y."/>
            <person name="Qi Y."/>
            <person name="Fu T."/>
            <person name="Tang G."/>
            <person name="Zhang D."/>
            <person name="Sun W.-H."/>
            <person name="Liu D.-K."/>
            <person name="Li Y."/>
            <person name="Chen G.-Z."/>
            <person name="Liu X.-D."/>
            <person name="Liao X.-Y."/>
            <person name="Jiang Y.-T."/>
            <person name="Yu X."/>
            <person name="Hao Y."/>
            <person name="Huang J."/>
            <person name="Zhao X.-W."/>
            <person name="Ke S."/>
            <person name="Chen Y.-Y."/>
            <person name="Wu W.-L."/>
            <person name="Hsu J.-L."/>
            <person name="Lin Y.-F."/>
            <person name="Huang M.-D."/>
            <person name="Li C.-Y."/>
            <person name="Huang L."/>
            <person name="Wang Z.-W."/>
            <person name="Zhao X."/>
            <person name="Zhong W.-Y."/>
            <person name="Peng D.-H."/>
            <person name="Ahmad S."/>
            <person name="Lan S."/>
            <person name="Zhang J.-S."/>
            <person name="Tsai W.-C."/>
            <person name="Van De Peer Y."/>
            <person name="Liu Z.-J."/>
        </authorList>
    </citation>
    <scope>NUCLEOTIDE SEQUENCE</scope>
    <source>
        <strain evidence="2">CP</strain>
        <tissue evidence="2">Leaves</tissue>
    </source>
</reference>